<dbReference type="Gene3D" id="3.30.2350.10">
    <property type="entry name" value="Pseudouridine synthase"/>
    <property type="match status" value="1"/>
</dbReference>
<dbReference type="GO" id="GO:0000455">
    <property type="term" value="P:enzyme-directed rRNA pseudouridine synthesis"/>
    <property type="evidence" value="ECO:0007669"/>
    <property type="project" value="TreeGrafter"/>
</dbReference>
<dbReference type="EMBL" id="BJYZ01000005">
    <property type="protein sequence ID" value="GEO37166.1"/>
    <property type="molecule type" value="Genomic_DNA"/>
</dbReference>
<reference evidence="4 5" key="1">
    <citation type="submission" date="2019-07" db="EMBL/GenBank/DDBJ databases">
        <title>Whole genome shotgun sequence of Skermanella aerolata NBRC 106429.</title>
        <authorList>
            <person name="Hosoyama A."/>
            <person name="Uohara A."/>
            <person name="Ohji S."/>
            <person name="Ichikawa N."/>
        </authorList>
    </citation>
    <scope>NUCLEOTIDE SEQUENCE [LARGE SCALE GENOMIC DNA]</scope>
    <source>
        <strain evidence="4 5">NBRC 106429</strain>
    </source>
</reference>
<dbReference type="PANTHER" id="PTHR21600:SF44">
    <property type="entry name" value="RIBOSOMAL LARGE SUBUNIT PSEUDOURIDINE SYNTHASE D"/>
    <property type="match status" value="1"/>
</dbReference>
<dbReference type="PANTHER" id="PTHR21600">
    <property type="entry name" value="MITOCHONDRIAL RNA PSEUDOURIDINE SYNTHASE"/>
    <property type="match status" value="1"/>
</dbReference>
<dbReference type="InterPro" id="IPR006224">
    <property type="entry name" value="PsdUridine_synth_RluA-like_CS"/>
</dbReference>
<dbReference type="GO" id="GO:0140098">
    <property type="term" value="F:catalytic activity, acting on RNA"/>
    <property type="evidence" value="ECO:0007669"/>
    <property type="project" value="UniProtKB-ARBA"/>
</dbReference>
<evidence type="ECO:0000259" key="3">
    <source>
        <dbReference type="Pfam" id="PF00849"/>
    </source>
</evidence>
<sequence length="243" mass="26127">MSVIEQPPACPETPTAAITAESLKDRVLHLDHDVLILDKPAGLLVHPGPRGQGSLSDFLPDLWFEMARPPALAHRLDRDTSGCLVLGRHQKALMKLGRLFSRGLADKTYWAVVRGAPPSAEGRIDLPLLKVLPETGGWRIRPDPEGLPAATLYRLLGSGGGLSWLELRPLTGRTHQLRIHCASIGTPIVDDPYYGDSAVPPAGPLHLLARSITLPLRQDQPPIAAVAPPPAHMLADLAACGYL</sequence>
<dbReference type="Pfam" id="PF00849">
    <property type="entry name" value="PseudoU_synth_2"/>
    <property type="match status" value="1"/>
</dbReference>
<evidence type="ECO:0000256" key="1">
    <source>
        <dbReference type="ARBA" id="ARBA00010876"/>
    </source>
</evidence>
<evidence type="ECO:0000313" key="5">
    <source>
        <dbReference type="Proteomes" id="UP000321523"/>
    </source>
</evidence>
<keyword evidence="5" id="KW-1185">Reference proteome</keyword>
<accession>A0A512DL30</accession>
<evidence type="ECO:0000313" key="4">
    <source>
        <dbReference type="EMBL" id="GEO37166.1"/>
    </source>
</evidence>
<dbReference type="OrthoDB" id="9807829at2"/>
<dbReference type="CDD" id="cd02869">
    <property type="entry name" value="PseudoU_synth_RluA_like"/>
    <property type="match status" value="1"/>
</dbReference>
<dbReference type="GO" id="GO:0009982">
    <property type="term" value="F:pseudouridine synthase activity"/>
    <property type="evidence" value="ECO:0007669"/>
    <property type="project" value="InterPro"/>
</dbReference>
<keyword evidence="2" id="KW-0413">Isomerase</keyword>
<name>A0A512DL30_9PROT</name>
<protein>
    <submittedName>
        <fullName evidence="4">RNA pseudouridine synthase</fullName>
    </submittedName>
</protein>
<evidence type="ECO:0000256" key="2">
    <source>
        <dbReference type="ARBA" id="ARBA00023235"/>
    </source>
</evidence>
<dbReference type="InterPro" id="IPR020103">
    <property type="entry name" value="PsdUridine_synth_cat_dom_sf"/>
</dbReference>
<dbReference type="GO" id="GO:0003723">
    <property type="term" value="F:RNA binding"/>
    <property type="evidence" value="ECO:0007669"/>
    <property type="project" value="InterPro"/>
</dbReference>
<dbReference type="InterPro" id="IPR006145">
    <property type="entry name" value="PsdUridine_synth_RsuA/RluA"/>
</dbReference>
<dbReference type="Proteomes" id="UP000321523">
    <property type="component" value="Unassembled WGS sequence"/>
</dbReference>
<proteinExistence type="inferred from homology"/>
<dbReference type="AlphaFoldDB" id="A0A512DL30"/>
<comment type="caution">
    <text evidence="4">The sequence shown here is derived from an EMBL/GenBank/DDBJ whole genome shotgun (WGS) entry which is preliminary data.</text>
</comment>
<organism evidence="4 5">
    <name type="scientific">Skermanella aerolata</name>
    <dbReference type="NCBI Taxonomy" id="393310"/>
    <lineage>
        <taxon>Bacteria</taxon>
        <taxon>Pseudomonadati</taxon>
        <taxon>Pseudomonadota</taxon>
        <taxon>Alphaproteobacteria</taxon>
        <taxon>Rhodospirillales</taxon>
        <taxon>Azospirillaceae</taxon>
        <taxon>Skermanella</taxon>
    </lineage>
</organism>
<dbReference type="PROSITE" id="PS01129">
    <property type="entry name" value="PSI_RLU"/>
    <property type="match status" value="1"/>
</dbReference>
<dbReference type="SUPFAM" id="SSF55120">
    <property type="entry name" value="Pseudouridine synthase"/>
    <property type="match status" value="1"/>
</dbReference>
<gene>
    <name evidence="4" type="ORF">SAE02_13140</name>
</gene>
<dbReference type="InterPro" id="IPR050188">
    <property type="entry name" value="RluA_PseudoU_synthase"/>
</dbReference>
<feature type="domain" description="Pseudouridine synthase RsuA/RluA-like" evidence="3">
    <location>
        <begin position="33"/>
        <end position="183"/>
    </location>
</feature>
<comment type="similarity">
    <text evidence="1">Belongs to the pseudouridine synthase RluA family.</text>
</comment>
<dbReference type="RefSeq" id="WP_044433970.1">
    <property type="nucleotide sequence ID" value="NZ_BJYZ01000005.1"/>
</dbReference>